<dbReference type="CDD" id="cd00438">
    <property type="entry name" value="cupin_RmlC"/>
    <property type="match status" value="1"/>
</dbReference>
<evidence type="ECO:0000256" key="3">
    <source>
        <dbReference type="ARBA" id="ARBA00012098"/>
    </source>
</evidence>
<protein>
    <recommendedName>
        <fullName evidence="4 7">dTDP-4-dehydrorhamnose 3,5-epimerase</fullName>
        <ecNumber evidence="3 7">5.1.3.13</ecNumber>
    </recommendedName>
    <alternativeName>
        <fullName evidence="7">Thymidine diphospho-4-keto-rhamnose 3,5-epimerase</fullName>
    </alternativeName>
</protein>
<dbReference type="Proteomes" id="UP000253606">
    <property type="component" value="Chromosome"/>
</dbReference>
<dbReference type="NCBIfam" id="TIGR01221">
    <property type="entry name" value="rmlC"/>
    <property type="match status" value="1"/>
</dbReference>
<dbReference type="GO" id="GO:0019305">
    <property type="term" value="P:dTDP-rhamnose biosynthetic process"/>
    <property type="evidence" value="ECO:0007669"/>
    <property type="project" value="UniProtKB-UniRule"/>
</dbReference>
<dbReference type="OrthoDB" id="9800680at2"/>
<dbReference type="PANTHER" id="PTHR21047">
    <property type="entry name" value="DTDP-6-DEOXY-D-GLUCOSE-3,5 EPIMERASE"/>
    <property type="match status" value="1"/>
</dbReference>
<evidence type="ECO:0000256" key="2">
    <source>
        <dbReference type="ARBA" id="ARBA00001997"/>
    </source>
</evidence>
<dbReference type="Pfam" id="PF00908">
    <property type="entry name" value="dTDP_sugar_isom"/>
    <property type="match status" value="1"/>
</dbReference>
<dbReference type="GO" id="GO:0000271">
    <property type="term" value="P:polysaccharide biosynthetic process"/>
    <property type="evidence" value="ECO:0007669"/>
    <property type="project" value="TreeGrafter"/>
</dbReference>
<keyword evidence="7" id="KW-0413">Isomerase</keyword>
<dbReference type="AlphaFoldDB" id="A0A2Z5G291"/>
<comment type="pathway">
    <text evidence="7">Carbohydrate biosynthesis; dTDP-L-rhamnose biosynthesis.</text>
</comment>
<gene>
    <name evidence="8" type="ORF">ACPOL_3651</name>
</gene>
<dbReference type="PANTHER" id="PTHR21047:SF2">
    <property type="entry name" value="THYMIDINE DIPHOSPHO-4-KETO-RHAMNOSE 3,5-EPIMERASE"/>
    <property type="match status" value="1"/>
</dbReference>
<evidence type="ECO:0000313" key="8">
    <source>
        <dbReference type="EMBL" id="AXC12934.1"/>
    </source>
</evidence>
<comment type="function">
    <text evidence="2 7">Catalyzes the epimerization of the C3' and C5'positions of dTDP-6-deoxy-D-xylo-4-hexulose, forming dTDP-6-deoxy-L-lyxo-4-hexulose.</text>
</comment>
<evidence type="ECO:0000256" key="1">
    <source>
        <dbReference type="ARBA" id="ARBA00001298"/>
    </source>
</evidence>
<accession>A0A2Z5G291</accession>
<dbReference type="SUPFAM" id="SSF51182">
    <property type="entry name" value="RmlC-like cupins"/>
    <property type="match status" value="1"/>
</dbReference>
<dbReference type="RefSeq" id="WP_114208036.1">
    <property type="nucleotide sequence ID" value="NZ_CP030840.1"/>
</dbReference>
<dbReference type="Gene3D" id="2.60.120.10">
    <property type="entry name" value="Jelly Rolls"/>
    <property type="match status" value="1"/>
</dbReference>
<dbReference type="EMBL" id="CP030840">
    <property type="protein sequence ID" value="AXC12934.1"/>
    <property type="molecule type" value="Genomic_DNA"/>
</dbReference>
<reference evidence="8 9" key="1">
    <citation type="journal article" date="2018" name="Front. Microbiol.">
        <title>Hydrolytic Capabilities as a Key to Environmental Success: Chitinolytic and Cellulolytic Acidobacteria From Acidic Sub-arctic Soils and Boreal Peatlands.</title>
        <authorList>
            <person name="Belova S.E."/>
            <person name="Ravin N.V."/>
            <person name="Pankratov T.A."/>
            <person name="Rakitin A.L."/>
            <person name="Ivanova A.A."/>
            <person name="Beletsky A.V."/>
            <person name="Mardanov A.V."/>
            <person name="Sinninghe Damste J.S."/>
            <person name="Dedysh S.N."/>
        </authorList>
    </citation>
    <scope>NUCLEOTIDE SEQUENCE [LARGE SCALE GENOMIC DNA]</scope>
    <source>
        <strain evidence="8 9">SBC82</strain>
    </source>
</reference>
<evidence type="ECO:0000256" key="6">
    <source>
        <dbReference type="PIRSR" id="PIRSR600888-3"/>
    </source>
</evidence>
<dbReference type="InterPro" id="IPR000888">
    <property type="entry name" value="RmlC-like"/>
</dbReference>
<keyword evidence="9" id="KW-1185">Reference proteome</keyword>
<dbReference type="InterPro" id="IPR014710">
    <property type="entry name" value="RmlC-like_jellyroll"/>
</dbReference>
<evidence type="ECO:0000256" key="5">
    <source>
        <dbReference type="PIRSR" id="PIRSR600888-1"/>
    </source>
</evidence>
<dbReference type="InterPro" id="IPR011051">
    <property type="entry name" value="RmlC_Cupin_sf"/>
</dbReference>
<dbReference type="GO" id="GO:0008830">
    <property type="term" value="F:dTDP-4-dehydrorhamnose 3,5-epimerase activity"/>
    <property type="evidence" value="ECO:0007669"/>
    <property type="project" value="UniProtKB-UniRule"/>
</dbReference>
<dbReference type="KEGG" id="abas:ACPOL_3651"/>
<evidence type="ECO:0000256" key="4">
    <source>
        <dbReference type="ARBA" id="ARBA00019595"/>
    </source>
</evidence>
<proteinExistence type="inferred from homology"/>
<comment type="subunit">
    <text evidence="7">Homodimer.</text>
</comment>
<dbReference type="EC" id="5.1.3.13" evidence="3 7"/>
<feature type="active site" description="Proton donor" evidence="5">
    <location>
        <position position="130"/>
    </location>
</feature>
<organism evidence="8 9">
    <name type="scientific">Acidisarcina polymorpha</name>
    <dbReference type="NCBI Taxonomy" id="2211140"/>
    <lineage>
        <taxon>Bacteria</taxon>
        <taxon>Pseudomonadati</taxon>
        <taxon>Acidobacteriota</taxon>
        <taxon>Terriglobia</taxon>
        <taxon>Terriglobales</taxon>
        <taxon>Acidobacteriaceae</taxon>
        <taxon>Acidisarcina</taxon>
    </lineage>
</organism>
<name>A0A2Z5G291_9BACT</name>
<evidence type="ECO:0000256" key="7">
    <source>
        <dbReference type="RuleBase" id="RU364069"/>
    </source>
</evidence>
<feature type="site" description="Participates in a stacking interaction with the thymidine ring of dTDP-4-oxo-6-deoxyglucose" evidence="6">
    <location>
        <position position="136"/>
    </location>
</feature>
<dbReference type="GO" id="GO:0005829">
    <property type="term" value="C:cytosol"/>
    <property type="evidence" value="ECO:0007669"/>
    <property type="project" value="TreeGrafter"/>
</dbReference>
<feature type="active site" description="Proton acceptor" evidence="5">
    <location>
        <position position="61"/>
    </location>
</feature>
<comment type="catalytic activity">
    <reaction evidence="1 7">
        <text>dTDP-4-dehydro-6-deoxy-alpha-D-glucose = dTDP-4-dehydro-beta-L-rhamnose</text>
        <dbReference type="Rhea" id="RHEA:16969"/>
        <dbReference type="ChEBI" id="CHEBI:57649"/>
        <dbReference type="ChEBI" id="CHEBI:62830"/>
        <dbReference type="EC" id="5.1.3.13"/>
    </reaction>
</comment>
<sequence length="181" mass="20372">MKLIETPIVGAVVLEMPIFRDDRGQFQETYNERRFLELGLPIDWKQDNLSMSRKNVVRGLHYQLIQPQGKLVRVISGAVFDVAVDLRRHSATFGKHVSVELSAENGLAFYIPAGFAHGFTALTDDACFAYKVTDFYEPSGDRTLLWNDPELGIEWPIDAAQAIVSAKDQLGKSWKDAEVFP</sequence>
<evidence type="ECO:0000313" key="9">
    <source>
        <dbReference type="Proteomes" id="UP000253606"/>
    </source>
</evidence>
<comment type="similarity">
    <text evidence="7">Belongs to the dTDP-4-dehydrorhamnose 3,5-epimerase family.</text>
</comment>
<dbReference type="UniPathway" id="UPA00124"/>